<name>A0ABQ9GR37_9NEOP</name>
<keyword evidence="2" id="KW-1185">Reference proteome</keyword>
<sequence>MELSAELTVELTEELWSLHSLQSNPHKCRLGALFTKKVPIKAKGQPQHTSEGVGVTISQPQHLFQTFGGGVMISFPARAAETDMKSEGLGRKYAIFSPEAVGKIADAVVTGYTTNPISKGRERRTNKKLPPWNGHIIGKEILLSFVSAFRSMAVKGQYNTRLLTSEGNFPVTKKKIPCQESNPTPVILFLVGATVAERLARSPPNKANRAQSPAGSPGFRKWESCRTIPLVGGYSSGSPVSPAPSFRRLLPPRLVSSRNEHFLSSIMKSYLWVLGRLYLYPLSSPLRLPLLFEVTSLERGLACGLIAPIRVKRGEYDAAPEYKDGGNAHQWHRPARFPHAKIWGPTPPGIEPGTPWWEASKSDSGSNGKESAMVTWSDFGKPWKTEIRMAGPGMRVQRVTTAPPSLACARIHIGGGARPYPSVEINEAFARLRRKAGEEINTSRELRGLVWWGVVEAAYGGSRHCRLDELQPNGIQFNDGYGTLRRSAKISLRSKRTRYSVPRGTVIVQPFAINSVTNCDRLSFTLSVSLVPREKRELY</sequence>
<accession>A0ABQ9GR37</accession>
<reference evidence="1 2" key="1">
    <citation type="submission" date="2023-02" db="EMBL/GenBank/DDBJ databases">
        <title>LHISI_Scaffold_Assembly.</title>
        <authorList>
            <person name="Stuart O.P."/>
            <person name="Cleave R."/>
            <person name="Magrath M.J.L."/>
            <person name="Mikheyev A.S."/>
        </authorList>
    </citation>
    <scope>NUCLEOTIDE SEQUENCE [LARGE SCALE GENOMIC DNA]</scope>
    <source>
        <strain evidence="1">Daus_M_001</strain>
        <tissue evidence="1">Leg muscle</tissue>
    </source>
</reference>
<dbReference type="Proteomes" id="UP001159363">
    <property type="component" value="Chromosome 9"/>
</dbReference>
<proteinExistence type="predicted"/>
<evidence type="ECO:0000313" key="2">
    <source>
        <dbReference type="Proteomes" id="UP001159363"/>
    </source>
</evidence>
<organism evidence="1 2">
    <name type="scientific">Dryococelus australis</name>
    <dbReference type="NCBI Taxonomy" id="614101"/>
    <lineage>
        <taxon>Eukaryota</taxon>
        <taxon>Metazoa</taxon>
        <taxon>Ecdysozoa</taxon>
        <taxon>Arthropoda</taxon>
        <taxon>Hexapoda</taxon>
        <taxon>Insecta</taxon>
        <taxon>Pterygota</taxon>
        <taxon>Neoptera</taxon>
        <taxon>Polyneoptera</taxon>
        <taxon>Phasmatodea</taxon>
        <taxon>Verophasmatodea</taxon>
        <taxon>Anareolatae</taxon>
        <taxon>Phasmatidae</taxon>
        <taxon>Eurycanthinae</taxon>
        <taxon>Dryococelus</taxon>
    </lineage>
</organism>
<dbReference type="EMBL" id="JARBHB010000010">
    <property type="protein sequence ID" value="KAJ8874525.1"/>
    <property type="molecule type" value="Genomic_DNA"/>
</dbReference>
<protein>
    <submittedName>
        <fullName evidence="1">Uncharacterized protein</fullName>
    </submittedName>
</protein>
<gene>
    <name evidence="1" type="ORF">PR048_025385</name>
</gene>
<comment type="caution">
    <text evidence="1">The sequence shown here is derived from an EMBL/GenBank/DDBJ whole genome shotgun (WGS) entry which is preliminary data.</text>
</comment>
<evidence type="ECO:0000313" key="1">
    <source>
        <dbReference type="EMBL" id="KAJ8874525.1"/>
    </source>
</evidence>